<keyword evidence="11" id="KW-0464">Manganese</keyword>
<keyword evidence="5" id="KW-0963">Cytoplasm</keyword>
<dbReference type="InterPro" id="IPR022689">
    <property type="entry name" value="Iron_dep_repressor"/>
</dbReference>
<dbReference type="InterPro" id="IPR022687">
    <property type="entry name" value="HTH_DTXR"/>
</dbReference>
<dbReference type="Proteomes" id="UP000316095">
    <property type="component" value="Unassembled WGS sequence"/>
</dbReference>
<dbReference type="EMBL" id="SJPG01000001">
    <property type="protein sequence ID" value="TWT61866.1"/>
    <property type="molecule type" value="Genomic_DNA"/>
</dbReference>
<evidence type="ECO:0000259" key="14">
    <source>
        <dbReference type="PROSITE" id="PS50944"/>
    </source>
</evidence>
<evidence type="ECO:0000256" key="4">
    <source>
        <dbReference type="ARBA" id="ARBA00022386"/>
    </source>
</evidence>
<evidence type="ECO:0000256" key="11">
    <source>
        <dbReference type="ARBA" id="ARBA00023211"/>
    </source>
</evidence>
<protein>
    <recommendedName>
        <fullName evidence="4">Transcriptional regulator MntR</fullName>
    </recommendedName>
    <alternativeName>
        <fullName evidence="13">Manganese transport regulator</fullName>
    </alternativeName>
</protein>
<dbReference type="Gene3D" id="1.10.60.10">
    <property type="entry name" value="Iron dependent repressor, metal binding and dimerisation domain"/>
    <property type="match status" value="1"/>
</dbReference>
<evidence type="ECO:0000256" key="9">
    <source>
        <dbReference type="ARBA" id="ARBA00023159"/>
    </source>
</evidence>
<evidence type="ECO:0000256" key="2">
    <source>
        <dbReference type="ARBA" id="ARBA00007871"/>
    </source>
</evidence>
<keyword evidence="16" id="KW-1185">Reference proteome</keyword>
<dbReference type="SMART" id="SM00529">
    <property type="entry name" value="HTH_DTXR"/>
    <property type="match status" value="1"/>
</dbReference>
<dbReference type="Pfam" id="PF02742">
    <property type="entry name" value="Fe_dep_repr_C"/>
    <property type="match status" value="1"/>
</dbReference>
<dbReference type="NCBIfam" id="NF008273">
    <property type="entry name" value="PRK11050.1"/>
    <property type="match status" value="1"/>
</dbReference>
<dbReference type="GO" id="GO:0005737">
    <property type="term" value="C:cytoplasm"/>
    <property type="evidence" value="ECO:0007669"/>
    <property type="project" value="UniProtKB-SubCell"/>
</dbReference>
<evidence type="ECO:0000256" key="6">
    <source>
        <dbReference type="ARBA" id="ARBA00022491"/>
    </source>
</evidence>
<name>A0A5C5XFI2_9PLAN</name>
<keyword evidence="6" id="KW-0678">Repressor</keyword>
<dbReference type="Gene3D" id="1.10.10.10">
    <property type="entry name" value="Winged helix-like DNA-binding domain superfamily/Winged helix DNA-binding domain"/>
    <property type="match status" value="1"/>
</dbReference>
<evidence type="ECO:0000256" key="7">
    <source>
        <dbReference type="ARBA" id="ARBA00023015"/>
    </source>
</evidence>
<dbReference type="GO" id="GO:0003700">
    <property type="term" value="F:DNA-binding transcription factor activity"/>
    <property type="evidence" value="ECO:0007669"/>
    <property type="project" value="InterPro"/>
</dbReference>
<gene>
    <name evidence="15" type="primary">mntR</name>
    <name evidence="15" type="ORF">Pan54_26030</name>
</gene>
<keyword evidence="9" id="KW-0010">Activator</keyword>
<accession>A0A5C5XFI2</accession>
<evidence type="ECO:0000256" key="1">
    <source>
        <dbReference type="ARBA" id="ARBA00004496"/>
    </source>
</evidence>
<dbReference type="GO" id="GO:0003677">
    <property type="term" value="F:DNA binding"/>
    <property type="evidence" value="ECO:0007669"/>
    <property type="project" value="UniProtKB-KW"/>
</dbReference>
<evidence type="ECO:0000313" key="15">
    <source>
        <dbReference type="EMBL" id="TWT61866.1"/>
    </source>
</evidence>
<keyword evidence="7" id="KW-0805">Transcription regulation</keyword>
<organism evidence="15 16">
    <name type="scientific">Rubinisphaera italica</name>
    <dbReference type="NCBI Taxonomy" id="2527969"/>
    <lineage>
        <taxon>Bacteria</taxon>
        <taxon>Pseudomonadati</taxon>
        <taxon>Planctomycetota</taxon>
        <taxon>Planctomycetia</taxon>
        <taxon>Planctomycetales</taxon>
        <taxon>Planctomycetaceae</taxon>
        <taxon>Rubinisphaera</taxon>
    </lineage>
</organism>
<evidence type="ECO:0000313" key="16">
    <source>
        <dbReference type="Proteomes" id="UP000316095"/>
    </source>
</evidence>
<dbReference type="InterPro" id="IPR001367">
    <property type="entry name" value="Fe_dep_repressor"/>
</dbReference>
<keyword evidence="8" id="KW-0238">DNA-binding</keyword>
<reference evidence="15 16" key="1">
    <citation type="submission" date="2019-02" db="EMBL/GenBank/DDBJ databases">
        <title>Deep-cultivation of Planctomycetes and their phenomic and genomic characterization uncovers novel biology.</title>
        <authorList>
            <person name="Wiegand S."/>
            <person name="Jogler M."/>
            <person name="Boedeker C."/>
            <person name="Pinto D."/>
            <person name="Vollmers J."/>
            <person name="Rivas-Marin E."/>
            <person name="Kohn T."/>
            <person name="Peeters S.H."/>
            <person name="Heuer A."/>
            <person name="Rast P."/>
            <person name="Oberbeckmann S."/>
            <person name="Bunk B."/>
            <person name="Jeske O."/>
            <person name="Meyerdierks A."/>
            <person name="Storesund J.E."/>
            <person name="Kallscheuer N."/>
            <person name="Luecker S."/>
            <person name="Lage O.M."/>
            <person name="Pohl T."/>
            <person name="Merkel B.J."/>
            <person name="Hornburger P."/>
            <person name="Mueller R.-W."/>
            <person name="Bruemmer F."/>
            <person name="Labrenz M."/>
            <person name="Spormann A.M."/>
            <person name="Op Den Camp H."/>
            <person name="Overmann J."/>
            <person name="Amann R."/>
            <person name="Jetten M.S.M."/>
            <person name="Mascher T."/>
            <person name="Medema M.H."/>
            <person name="Devos D.P."/>
            <person name="Kaster A.-K."/>
            <person name="Ovreas L."/>
            <person name="Rohde M."/>
            <person name="Galperin M.Y."/>
            <person name="Jogler C."/>
        </authorList>
    </citation>
    <scope>NUCLEOTIDE SEQUENCE [LARGE SCALE GENOMIC DNA]</scope>
    <source>
        <strain evidence="15 16">Pan54</strain>
    </source>
</reference>
<dbReference type="PANTHER" id="PTHR33238">
    <property type="entry name" value="IRON (METAL) DEPENDENT REPRESSOR, DTXR FAMILY"/>
    <property type="match status" value="1"/>
</dbReference>
<evidence type="ECO:0000256" key="12">
    <source>
        <dbReference type="ARBA" id="ARBA00025185"/>
    </source>
</evidence>
<dbReference type="PANTHER" id="PTHR33238:SF11">
    <property type="entry name" value="TRANSCRIPTIONAL REGULATOR MNTR"/>
    <property type="match status" value="1"/>
</dbReference>
<comment type="similarity">
    <text evidence="2">Belongs to the DtxR/MntR family.</text>
</comment>
<keyword evidence="10" id="KW-0804">Transcription</keyword>
<comment type="subunit">
    <text evidence="3">Homodimer.</text>
</comment>
<evidence type="ECO:0000256" key="5">
    <source>
        <dbReference type="ARBA" id="ARBA00022490"/>
    </source>
</evidence>
<sequence>MLHLLIANISPCYIFVKDDQLSSQTIRTRLILKSRFDMHKLSSISTTLQQDIKLAATKQNQHKRTRSDHATELTEDYVEAISEIIADAGVCRAVDLAQKFQVSHVTVNRTVGRLQRDGYVTTEPYAPIELTSVGTRLAKASQERHQLVLEFLLALGVSNATAITDSEGIEHHVSPETLRAMQKFIDSQK</sequence>
<dbReference type="GO" id="GO:0046914">
    <property type="term" value="F:transition metal ion binding"/>
    <property type="evidence" value="ECO:0007669"/>
    <property type="project" value="InterPro"/>
</dbReference>
<dbReference type="InterPro" id="IPR036388">
    <property type="entry name" value="WH-like_DNA-bd_sf"/>
</dbReference>
<evidence type="ECO:0000256" key="13">
    <source>
        <dbReference type="ARBA" id="ARBA00032593"/>
    </source>
</evidence>
<evidence type="ECO:0000256" key="10">
    <source>
        <dbReference type="ARBA" id="ARBA00023163"/>
    </source>
</evidence>
<evidence type="ECO:0000256" key="3">
    <source>
        <dbReference type="ARBA" id="ARBA00011738"/>
    </source>
</evidence>
<dbReference type="AlphaFoldDB" id="A0A5C5XFI2"/>
<dbReference type="InterPro" id="IPR050536">
    <property type="entry name" value="DtxR_MntR_Metal-Reg"/>
</dbReference>
<feature type="domain" description="HTH dtxR-type" evidence="14">
    <location>
        <begin position="70"/>
        <end position="131"/>
    </location>
</feature>
<proteinExistence type="inferred from homology"/>
<dbReference type="Pfam" id="PF01325">
    <property type="entry name" value="Fe_dep_repress"/>
    <property type="match status" value="1"/>
</dbReference>
<dbReference type="SUPFAM" id="SSF47979">
    <property type="entry name" value="Iron-dependent repressor protein, dimerization domain"/>
    <property type="match status" value="1"/>
</dbReference>
<dbReference type="InterPro" id="IPR036390">
    <property type="entry name" value="WH_DNA-bd_sf"/>
</dbReference>
<dbReference type="GO" id="GO:0046983">
    <property type="term" value="F:protein dimerization activity"/>
    <property type="evidence" value="ECO:0007669"/>
    <property type="project" value="InterPro"/>
</dbReference>
<dbReference type="SUPFAM" id="SSF46785">
    <property type="entry name" value="Winged helix' DNA-binding domain"/>
    <property type="match status" value="1"/>
</dbReference>
<comment type="subcellular location">
    <subcellularLocation>
        <location evidence="1">Cytoplasm</location>
    </subcellularLocation>
</comment>
<evidence type="ECO:0000256" key="8">
    <source>
        <dbReference type="ARBA" id="ARBA00023125"/>
    </source>
</evidence>
<dbReference type="PROSITE" id="PS50944">
    <property type="entry name" value="HTH_DTXR"/>
    <property type="match status" value="1"/>
</dbReference>
<comment type="caution">
    <text evidence="15">The sequence shown here is derived from an EMBL/GenBank/DDBJ whole genome shotgun (WGS) entry which is preliminary data.</text>
</comment>
<comment type="function">
    <text evidence="12">In the presence of manganese, represses expression of mntH and mntS. Up-regulates expression of mntP.</text>
</comment>
<dbReference type="InterPro" id="IPR036421">
    <property type="entry name" value="Fe_dep_repressor_sf"/>
</dbReference>